<proteinExistence type="inferred from homology"/>
<dbReference type="Gene3D" id="1.25.40.10">
    <property type="entry name" value="Tetratricopeptide repeat domain"/>
    <property type="match status" value="2"/>
</dbReference>
<name>A0AAW0ITC6_QUESU</name>
<sequence>MSTVSFSPATSMQLLDSFPSSSSSSFFSVPSLPLIRTNNYATIPFKKKSKRKPRTRLLLLKVTASSTAKDVWRRTPLHKMAPSSPSHQHQRYSRKKQEQVHLDHSVDMDELLASMGQTQNEHELYALMSPYKGRQLSIRFMVSLLSREPDWQRSLALLDWINEEASYSPSVFAYNVVMRNVLRAKQWEVARGLFDEMRQRALAPDRYTYSTLITYFGKEGMFDSALGWLQQMEQDRVSGDLVLYSNLIELSRKLCDYSKAISIFSRLKGSGIVPDLVAYNSMINVFGKARLFREARLLIKEMREVSVLPDTVSYSTLLTMYVENQKFVEALSVYSEMTEVKCPLDLTTCNIMIDVYGQLDMAKEADRLFWSMRKMGIEPNVVSYNTLLRFMVWLSFLGKPSIFSG</sequence>
<dbReference type="FunFam" id="1.25.40.10:FF:001299">
    <property type="entry name" value="Pentatricopeptide repeat-containing protein At5g39980, chloroplastic"/>
    <property type="match status" value="1"/>
</dbReference>
<dbReference type="InterPro" id="IPR011990">
    <property type="entry name" value="TPR-like_helical_dom_sf"/>
</dbReference>
<gene>
    <name evidence="4" type="ORF">CFP56_042452</name>
</gene>
<keyword evidence="2" id="KW-0677">Repeat</keyword>
<reference evidence="4 5" key="1">
    <citation type="journal article" date="2018" name="Sci. Data">
        <title>The draft genome sequence of cork oak.</title>
        <authorList>
            <person name="Ramos A.M."/>
            <person name="Usie A."/>
            <person name="Barbosa P."/>
            <person name="Barros P.M."/>
            <person name="Capote T."/>
            <person name="Chaves I."/>
            <person name="Simoes F."/>
            <person name="Abreu I."/>
            <person name="Carrasquinho I."/>
            <person name="Faro C."/>
            <person name="Guimaraes J.B."/>
            <person name="Mendonca D."/>
            <person name="Nobrega F."/>
            <person name="Rodrigues L."/>
            <person name="Saibo N.J.M."/>
            <person name="Varela M.C."/>
            <person name="Egas C."/>
            <person name="Matos J."/>
            <person name="Miguel C.M."/>
            <person name="Oliveira M.M."/>
            <person name="Ricardo C.P."/>
            <person name="Goncalves S."/>
        </authorList>
    </citation>
    <scope>NUCLEOTIDE SEQUENCE [LARGE SCALE GENOMIC DNA]</scope>
    <source>
        <strain evidence="5">cv. HL8</strain>
    </source>
</reference>
<dbReference type="NCBIfam" id="TIGR00756">
    <property type="entry name" value="PPR"/>
    <property type="match status" value="5"/>
</dbReference>
<evidence type="ECO:0000313" key="4">
    <source>
        <dbReference type="EMBL" id="KAK7817718.1"/>
    </source>
</evidence>
<dbReference type="GO" id="GO:0045727">
    <property type="term" value="P:positive regulation of translation"/>
    <property type="evidence" value="ECO:0007669"/>
    <property type="project" value="TreeGrafter"/>
</dbReference>
<protein>
    <submittedName>
        <fullName evidence="4">Pentatricopeptide repeat-containing protein</fullName>
    </submittedName>
</protein>
<dbReference type="FunFam" id="1.25.40.10:FF:001829">
    <property type="entry name" value="Pentatricopeptide repeat-containing protein At5g39980, chloroplastic"/>
    <property type="match status" value="1"/>
</dbReference>
<dbReference type="InterPro" id="IPR002885">
    <property type="entry name" value="PPR_rpt"/>
</dbReference>
<feature type="repeat" description="PPR" evidence="3">
    <location>
        <begin position="240"/>
        <end position="274"/>
    </location>
</feature>
<feature type="repeat" description="PPR" evidence="3">
    <location>
        <begin position="345"/>
        <end position="379"/>
    </location>
</feature>
<dbReference type="PANTHER" id="PTHR47447">
    <property type="entry name" value="OS03G0856100 PROTEIN"/>
    <property type="match status" value="1"/>
</dbReference>
<accession>A0AAW0ITC6</accession>
<dbReference type="EMBL" id="PKMF04000865">
    <property type="protein sequence ID" value="KAK7817718.1"/>
    <property type="molecule type" value="Genomic_DNA"/>
</dbReference>
<feature type="repeat" description="PPR" evidence="3">
    <location>
        <begin position="170"/>
        <end position="204"/>
    </location>
</feature>
<dbReference type="Proteomes" id="UP000237347">
    <property type="component" value="Unassembled WGS sequence"/>
</dbReference>
<evidence type="ECO:0000256" key="1">
    <source>
        <dbReference type="ARBA" id="ARBA00007626"/>
    </source>
</evidence>
<evidence type="ECO:0000313" key="5">
    <source>
        <dbReference type="Proteomes" id="UP000237347"/>
    </source>
</evidence>
<dbReference type="GO" id="GO:0042134">
    <property type="term" value="F:rRNA primary transcript binding"/>
    <property type="evidence" value="ECO:0007669"/>
    <property type="project" value="TreeGrafter"/>
</dbReference>
<dbReference type="GO" id="GO:0009570">
    <property type="term" value="C:chloroplast stroma"/>
    <property type="evidence" value="ECO:0007669"/>
    <property type="project" value="TreeGrafter"/>
</dbReference>
<feature type="repeat" description="PPR" evidence="3">
    <location>
        <begin position="205"/>
        <end position="239"/>
    </location>
</feature>
<feature type="repeat" description="PPR" evidence="3">
    <location>
        <begin position="275"/>
        <end position="309"/>
    </location>
</feature>
<evidence type="ECO:0000256" key="3">
    <source>
        <dbReference type="PROSITE-ProRule" id="PRU00708"/>
    </source>
</evidence>
<dbReference type="AlphaFoldDB" id="A0AAW0ITC6"/>
<comment type="similarity">
    <text evidence="1">Belongs to the PPR family. P subfamily.</text>
</comment>
<dbReference type="PROSITE" id="PS51375">
    <property type="entry name" value="PPR"/>
    <property type="match status" value="6"/>
</dbReference>
<keyword evidence="5" id="KW-1185">Reference proteome</keyword>
<organism evidence="4 5">
    <name type="scientific">Quercus suber</name>
    <name type="common">Cork oak</name>
    <dbReference type="NCBI Taxonomy" id="58331"/>
    <lineage>
        <taxon>Eukaryota</taxon>
        <taxon>Viridiplantae</taxon>
        <taxon>Streptophyta</taxon>
        <taxon>Embryophyta</taxon>
        <taxon>Tracheophyta</taxon>
        <taxon>Spermatophyta</taxon>
        <taxon>Magnoliopsida</taxon>
        <taxon>eudicotyledons</taxon>
        <taxon>Gunneridae</taxon>
        <taxon>Pentapetalae</taxon>
        <taxon>rosids</taxon>
        <taxon>fabids</taxon>
        <taxon>Fagales</taxon>
        <taxon>Fagaceae</taxon>
        <taxon>Quercus</taxon>
    </lineage>
</organism>
<feature type="repeat" description="PPR" evidence="3">
    <location>
        <begin position="310"/>
        <end position="344"/>
    </location>
</feature>
<comment type="caution">
    <text evidence="4">The sequence shown here is derived from an EMBL/GenBank/DDBJ whole genome shotgun (WGS) entry which is preliminary data.</text>
</comment>
<dbReference type="PANTHER" id="PTHR47447:SF7">
    <property type="entry name" value="PENTATRICOPEPTIDE REPEAT-CONTAINING PROTEIN"/>
    <property type="match status" value="1"/>
</dbReference>
<dbReference type="Pfam" id="PF13041">
    <property type="entry name" value="PPR_2"/>
    <property type="match status" value="3"/>
</dbReference>
<evidence type="ECO:0000256" key="2">
    <source>
        <dbReference type="ARBA" id="ARBA00022737"/>
    </source>
</evidence>
<dbReference type="GO" id="GO:0003729">
    <property type="term" value="F:mRNA binding"/>
    <property type="evidence" value="ECO:0007669"/>
    <property type="project" value="TreeGrafter"/>
</dbReference>